<dbReference type="SMART" id="SM00421">
    <property type="entry name" value="HTH_LUXR"/>
    <property type="match status" value="1"/>
</dbReference>
<keyword evidence="1" id="KW-0805">Transcription regulation</keyword>
<dbReference type="SUPFAM" id="SSF46894">
    <property type="entry name" value="C-terminal effector domain of the bipartite response regulators"/>
    <property type="match status" value="1"/>
</dbReference>
<evidence type="ECO:0000313" key="5">
    <source>
        <dbReference type="EMBL" id="MDO7882568.1"/>
    </source>
</evidence>
<keyword evidence="3" id="KW-0804">Transcription</keyword>
<dbReference type="InterPro" id="IPR016032">
    <property type="entry name" value="Sig_transdc_resp-reg_C-effctor"/>
</dbReference>
<evidence type="ECO:0000313" key="6">
    <source>
        <dbReference type="Proteomes" id="UP001241072"/>
    </source>
</evidence>
<dbReference type="PANTHER" id="PTHR43214:SF24">
    <property type="entry name" value="TRANSCRIPTIONAL REGULATORY PROTEIN NARL-RELATED"/>
    <property type="match status" value="1"/>
</dbReference>
<dbReference type="InterPro" id="IPR039420">
    <property type="entry name" value="WalR-like"/>
</dbReference>
<organism evidence="5 6">
    <name type="scientific">Antiquaquibacter soli</name>
    <dbReference type="NCBI Taxonomy" id="3064523"/>
    <lineage>
        <taxon>Bacteria</taxon>
        <taxon>Bacillati</taxon>
        <taxon>Actinomycetota</taxon>
        <taxon>Actinomycetes</taxon>
        <taxon>Micrococcales</taxon>
        <taxon>Microbacteriaceae</taxon>
        <taxon>Antiquaquibacter</taxon>
    </lineage>
</organism>
<evidence type="ECO:0000256" key="3">
    <source>
        <dbReference type="ARBA" id="ARBA00023163"/>
    </source>
</evidence>
<accession>A0ABT9BNF6</accession>
<dbReference type="InterPro" id="IPR000792">
    <property type="entry name" value="Tscrpt_reg_LuxR_C"/>
</dbReference>
<gene>
    <name evidence="5" type="ORF">Q5716_10060</name>
</gene>
<sequence>MQYVPRLPDWVTPRPRLYGALDTAAAGGLVLVHGAHGSGKTVAVAEWARQRAGAGAWVTLDPSTRSRRAVWRRILRALELDDSSRLLAEFESSDPGAFREAIGWALSEEPRVIVLDETDHLDDPEFAEDVRYLVASSAAGFVLIGLAPFFARDALPLLAAVELSPAELALDEQETAAVLAAVGVPAPLAPYVHERASGWVQGTLAVGRALSEGTATRAFRDVVDDILERESSGALVILRGLPGDVQRVARLAAVLGPAPAEALGALAPAVDIDGALAELVSAGLGMWTETERGGQFRLAPHLASVLERGAPETRDSEVIRAAARLAEESGRSADAARLLRSISDWSALRQLAQRSFREALVMDQQDWLAVTRTLPVVVLQREPVLAVLHTLLVNADPRSGASQLRATVALALSHIGNRLQSSPDPVDAVWTTVSLLGAQRVGGRYGAALKTATTLDSLLHSLTARDREEVEPLLPTALVHIGTTRLYSGHVAESREDFQLSVRSPLVSEWGVLHAASAIALTFALEGEFEHAAEAVATVRAAPKPRSWHGTYSASGTHLAEALLAVERGDADTADERLDAIERHFETIEHWPLMLWSRAQSSMLRGVTESAEWELAERIRRRARRAPTSEWMTALLLAQRVDLLLATGQDARALRLLDSARSSTALPVRVARARVRLFAGEPDAAAAQAARILDHDDLPVRWRLHALLVSAVAHSRLGVVESADAASRAAALLVESHGLRSPLTAFPAGDLEPLGLLRADPAADPSADPFAARPSLDRLTAAESAVLAALATHSSASSIASELYLSPNTVKAHLRSIYRKLGASSRAQALARARTAGLL</sequence>
<evidence type="ECO:0000259" key="4">
    <source>
        <dbReference type="PROSITE" id="PS50043"/>
    </source>
</evidence>
<dbReference type="Gene3D" id="3.40.50.300">
    <property type="entry name" value="P-loop containing nucleotide triphosphate hydrolases"/>
    <property type="match status" value="1"/>
</dbReference>
<evidence type="ECO:0000256" key="2">
    <source>
        <dbReference type="ARBA" id="ARBA00023125"/>
    </source>
</evidence>
<dbReference type="Proteomes" id="UP001241072">
    <property type="component" value="Unassembled WGS sequence"/>
</dbReference>
<dbReference type="SUPFAM" id="SSF52540">
    <property type="entry name" value="P-loop containing nucleoside triphosphate hydrolases"/>
    <property type="match status" value="1"/>
</dbReference>
<name>A0ABT9BNF6_9MICO</name>
<keyword evidence="6" id="KW-1185">Reference proteome</keyword>
<dbReference type="InterPro" id="IPR027417">
    <property type="entry name" value="P-loop_NTPase"/>
</dbReference>
<feature type="domain" description="HTH luxR-type" evidence="4">
    <location>
        <begin position="772"/>
        <end position="837"/>
    </location>
</feature>
<dbReference type="PANTHER" id="PTHR43214">
    <property type="entry name" value="TWO-COMPONENT RESPONSE REGULATOR"/>
    <property type="match status" value="1"/>
</dbReference>
<proteinExistence type="predicted"/>
<dbReference type="EMBL" id="JAUQUB010000002">
    <property type="protein sequence ID" value="MDO7882568.1"/>
    <property type="molecule type" value="Genomic_DNA"/>
</dbReference>
<dbReference type="Pfam" id="PF00196">
    <property type="entry name" value="GerE"/>
    <property type="match status" value="1"/>
</dbReference>
<dbReference type="InterPro" id="IPR036388">
    <property type="entry name" value="WH-like_DNA-bd_sf"/>
</dbReference>
<dbReference type="InterPro" id="IPR049945">
    <property type="entry name" value="AAA_22"/>
</dbReference>
<dbReference type="RefSeq" id="WP_305003002.1">
    <property type="nucleotide sequence ID" value="NZ_JAUQUB010000002.1"/>
</dbReference>
<protein>
    <submittedName>
        <fullName evidence="5">AAA family ATPase</fullName>
    </submittedName>
</protein>
<reference evidence="5 6" key="1">
    <citation type="submission" date="2023-07" db="EMBL/GenBank/DDBJ databases">
        <title>Protaetiibacter sp. nov WY-16 isolated from soil.</title>
        <authorList>
            <person name="Liu B."/>
            <person name="Wan Y."/>
        </authorList>
    </citation>
    <scope>NUCLEOTIDE SEQUENCE [LARGE SCALE GENOMIC DNA]</scope>
    <source>
        <strain evidence="5 6">WY-16</strain>
    </source>
</reference>
<dbReference type="PROSITE" id="PS50043">
    <property type="entry name" value="HTH_LUXR_2"/>
    <property type="match status" value="1"/>
</dbReference>
<dbReference type="Gene3D" id="1.10.10.10">
    <property type="entry name" value="Winged helix-like DNA-binding domain superfamily/Winged helix DNA-binding domain"/>
    <property type="match status" value="1"/>
</dbReference>
<evidence type="ECO:0000256" key="1">
    <source>
        <dbReference type="ARBA" id="ARBA00023015"/>
    </source>
</evidence>
<dbReference type="Pfam" id="PF13401">
    <property type="entry name" value="AAA_22"/>
    <property type="match status" value="1"/>
</dbReference>
<dbReference type="CDD" id="cd06170">
    <property type="entry name" value="LuxR_C_like"/>
    <property type="match status" value="1"/>
</dbReference>
<comment type="caution">
    <text evidence="5">The sequence shown here is derived from an EMBL/GenBank/DDBJ whole genome shotgun (WGS) entry which is preliminary data.</text>
</comment>
<keyword evidence="2" id="KW-0238">DNA-binding</keyword>